<dbReference type="PANTHER" id="PTHR11431:SF43">
    <property type="entry name" value="FERRITIN"/>
    <property type="match status" value="1"/>
</dbReference>
<dbReference type="GO" id="GO:0005794">
    <property type="term" value="C:Golgi apparatus"/>
    <property type="evidence" value="ECO:0007669"/>
    <property type="project" value="UniProtKB-SubCell"/>
</dbReference>
<dbReference type="GO" id="GO:0005576">
    <property type="term" value="C:extracellular region"/>
    <property type="evidence" value="ECO:0007669"/>
    <property type="project" value="UniProtKB-SubCell"/>
</dbReference>
<feature type="binding site" evidence="14">
    <location>
        <position position="89"/>
    </location>
    <ligand>
        <name>Fe cation</name>
        <dbReference type="ChEBI" id="CHEBI:24875"/>
        <label>1</label>
    </ligand>
</feature>
<dbReference type="OrthoDB" id="186462at2759"/>
<evidence type="ECO:0000256" key="15">
    <source>
        <dbReference type="RuleBase" id="RU361145"/>
    </source>
</evidence>
<feature type="binding site" evidence="14">
    <location>
        <position position="86"/>
    </location>
    <ligand>
        <name>Fe cation</name>
        <dbReference type="ChEBI" id="CHEBI:24875"/>
        <label>1</label>
    </ligand>
</feature>
<dbReference type="GO" id="GO:0006826">
    <property type="term" value="P:iron ion transport"/>
    <property type="evidence" value="ECO:0007669"/>
    <property type="project" value="InterPro"/>
</dbReference>
<reference evidence="18" key="2">
    <citation type="submission" date="2022-10" db="EMBL/GenBank/DDBJ databases">
        <authorList>
            <consortium name="ENA_rothamsted_submissions"/>
            <consortium name="culmorum"/>
            <person name="King R."/>
        </authorList>
    </citation>
    <scope>NUCLEOTIDE SEQUENCE</scope>
</reference>
<comment type="subcellular location">
    <subcellularLocation>
        <location evidence="1">Golgi apparatus</location>
    </subcellularLocation>
    <subcellularLocation>
        <location evidence="2">Secreted</location>
    </subcellularLocation>
</comment>
<evidence type="ECO:0000256" key="5">
    <source>
        <dbReference type="ARBA" id="ARBA00022525"/>
    </source>
</evidence>
<dbReference type="InterPro" id="IPR001519">
    <property type="entry name" value="Ferritin"/>
</dbReference>
<evidence type="ECO:0000256" key="12">
    <source>
        <dbReference type="ARBA" id="ARBA00047990"/>
    </source>
</evidence>
<evidence type="ECO:0000256" key="13">
    <source>
        <dbReference type="ARBA" id="ARBA00063343"/>
    </source>
</evidence>
<dbReference type="PROSITE" id="PS50905">
    <property type="entry name" value="FERRITIN_LIKE"/>
    <property type="match status" value="1"/>
</dbReference>
<evidence type="ECO:0000313" key="19">
    <source>
        <dbReference type="Proteomes" id="UP001153737"/>
    </source>
</evidence>
<name>A0A9N9SLD0_PHACE</name>
<evidence type="ECO:0000256" key="7">
    <source>
        <dbReference type="ARBA" id="ARBA00022729"/>
    </source>
</evidence>
<protein>
    <recommendedName>
        <fullName evidence="15">Ferritin</fullName>
        <ecNumber evidence="15">1.16.3.1</ecNumber>
    </recommendedName>
</protein>
<dbReference type="GO" id="GO:0004322">
    <property type="term" value="F:ferroxidase activity"/>
    <property type="evidence" value="ECO:0007669"/>
    <property type="project" value="UniProtKB-EC"/>
</dbReference>
<dbReference type="EMBL" id="OU896713">
    <property type="protein sequence ID" value="CAG9823996.1"/>
    <property type="molecule type" value="Genomic_DNA"/>
</dbReference>
<dbReference type="FunFam" id="1.20.1260.10:FF:000017">
    <property type="entry name" value="Ferritin"/>
    <property type="match status" value="1"/>
</dbReference>
<feature type="domain" description="Ferritin-like diiron" evidence="17">
    <location>
        <begin position="34"/>
        <end position="193"/>
    </location>
</feature>
<feature type="binding site" evidence="14">
    <location>
        <position position="136"/>
    </location>
    <ligand>
        <name>Fe cation</name>
        <dbReference type="ChEBI" id="CHEBI:24875"/>
        <label>1</label>
    </ligand>
</feature>
<dbReference type="InterPro" id="IPR008331">
    <property type="entry name" value="Ferritin_DPS_dom"/>
</dbReference>
<feature type="binding site" evidence="14">
    <location>
        <position position="175"/>
    </location>
    <ligand>
        <name>Fe cation</name>
        <dbReference type="ChEBI" id="CHEBI:24875"/>
        <label>1</label>
    </ligand>
</feature>
<evidence type="ECO:0000256" key="9">
    <source>
        <dbReference type="ARBA" id="ARBA00023004"/>
    </source>
</evidence>
<dbReference type="CDD" id="cd01056">
    <property type="entry name" value="Euk_Ferritin"/>
    <property type="match status" value="1"/>
</dbReference>
<dbReference type="Gene3D" id="1.20.1260.10">
    <property type="match status" value="1"/>
</dbReference>
<dbReference type="InterPro" id="IPR009078">
    <property type="entry name" value="Ferritin-like_SF"/>
</dbReference>
<feature type="chain" id="PRO_5040359403" description="Ferritin" evidence="16">
    <location>
        <begin position="19"/>
        <end position="213"/>
    </location>
</feature>
<dbReference type="GO" id="GO:0006879">
    <property type="term" value="P:intracellular iron ion homeostasis"/>
    <property type="evidence" value="ECO:0007669"/>
    <property type="project" value="UniProtKB-KW"/>
</dbReference>
<reference evidence="18" key="1">
    <citation type="submission" date="2022-01" db="EMBL/GenBank/DDBJ databases">
        <authorList>
            <person name="King R."/>
        </authorList>
    </citation>
    <scope>NUCLEOTIDE SEQUENCE</scope>
</reference>
<comment type="subunit">
    <text evidence="13">Oligomer of 12 light (L) chains and 12 heavy (H) chains; L and H chains are disulfide-linked. The functional molecule forms a roughly spherical shell with a diameter of 12 nm and contains a central cavity into which the insoluble ferric iron core is deposited.</text>
</comment>
<organism evidence="18 19">
    <name type="scientific">Phaedon cochleariae</name>
    <name type="common">Mustard beetle</name>
    <dbReference type="NCBI Taxonomy" id="80249"/>
    <lineage>
        <taxon>Eukaryota</taxon>
        <taxon>Metazoa</taxon>
        <taxon>Ecdysozoa</taxon>
        <taxon>Arthropoda</taxon>
        <taxon>Hexapoda</taxon>
        <taxon>Insecta</taxon>
        <taxon>Pterygota</taxon>
        <taxon>Neoptera</taxon>
        <taxon>Endopterygota</taxon>
        <taxon>Coleoptera</taxon>
        <taxon>Polyphaga</taxon>
        <taxon>Cucujiformia</taxon>
        <taxon>Chrysomeloidea</taxon>
        <taxon>Chrysomelidae</taxon>
        <taxon>Chrysomelinae</taxon>
        <taxon>Chrysomelini</taxon>
        <taxon>Phaedon</taxon>
    </lineage>
</organism>
<evidence type="ECO:0000256" key="8">
    <source>
        <dbReference type="ARBA" id="ARBA00023002"/>
    </source>
</evidence>
<evidence type="ECO:0000313" key="18">
    <source>
        <dbReference type="EMBL" id="CAG9823996.1"/>
    </source>
</evidence>
<comment type="similarity">
    <text evidence="3 15">Belongs to the ferritin family.</text>
</comment>
<dbReference type="SUPFAM" id="SSF47240">
    <property type="entry name" value="Ferritin-like"/>
    <property type="match status" value="1"/>
</dbReference>
<dbReference type="PANTHER" id="PTHR11431">
    <property type="entry name" value="FERRITIN"/>
    <property type="match status" value="1"/>
</dbReference>
<evidence type="ECO:0000256" key="6">
    <source>
        <dbReference type="ARBA" id="ARBA00022723"/>
    </source>
</evidence>
<dbReference type="EC" id="1.16.3.1" evidence="15"/>
<evidence type="ECO:0000256" key="1">
    <source>
        <dbReference type="ARBA" id="ARBA00004555"/>
    </source>
</evidence>
<evidence type="ECO:0000256" key="11">
    <source>
        <dbReference type="ARBA" id="ARBA00023157"/>
    </source>
</evidence>
<dbReference type="AlphaFoldDB" id="A0A9N9SLD0"/>
<keyword evidence="6 14" id="KW-0479">Metal-binding</keyword>
<dbReference type="InterPro" id="IPR012347">
    <property type="entry name" value="Ferritin-like"/>
</dbReference>
<keyword evidence="4 15" id="KW-0409">Iron storage</keyword>
<proteinExistence type="inferred from homology"/>
<dbReference type="Proteomes" id="UP001153737">
    <property type="component" value="Chromosome 7"/>
</dbReference>
<evidence type="ECO:0000256" key="16">
    <source>
        <dbReference type="SAM" id="SignalP"/>
    </source>
</evidence>
<keyword evidence="11" id="KW-1015">Disulfide bond</keyword>
<gene>
    <name evidence="18" type="ORF">PHAECO_LOCUS11439</name>
</gene>
<evidence type="ECO:0000256" key="3">
    <source>
        <dbReference type="ARBA" id="ARBA00007513"/>
    </source>
</evidence>
<accession>A0A9N9SLD0</accession>
<keyword evidence="5" id="KW-0964">Secreted</keyword>
<evidence type="ECO:0000256" key="2">
    <source>
        <dbReference type="ARBA" id="ARBA00004613"/>
    </source>
</evidence>
<feature type="binding site" evidence="14">
    <location>
        <position position="51"/>
    </location>
    <ligand>
        <name>Fe cation</name>
        <dbReference type="ChEBI" id="CHEBI:24875"/>
        <label>1</label>
    </ligand>
</feature>
<evidence type="ECO:0000256" key="10">
    <source>
        <dbReference type="ARBA" id="ARBA00023034"/>
    </source>
</evidence>
<evidence type="ECO:0000256" key="4">
    <source>
        <dbReference type="ARBA" id="ARBA00022434"/>
    </source>
</evidence>
<dbReference type="Pfam" id="PF00210">
    <property type="entry name" value="Ferritin"/>
    <property type="match status" value="1"/>
</dbReference>
<keyword evidence="10" id="KW-0333">Golgi apparatus</keyword>
<comment type="catalytic activity">
    <reaction evidence="12 15">
        <text>4 Fe(2+) + O2 + 4 H(+) = 4 Fe(3+) + 2 H2O</text>
        <dbReference type="Rhea" id="RHEA:11148"/>
        <dbReference type="ChEBI" id="CHEBI:15377"/>
        <dbReference type="ChEBI" id="CHEBI:15378"/>
        <dbReference type="ChEBI" id="CHEBI:15379"/>
        <dbReference type="ChEBI" id="CHEBI:29033"/>
        <dbReference type="ChEBI" id="CHEBI:29034"/>
        <dbReference type="EC" id="1.16.3.1"/>
    </reaction>
</comment>
<dbReference type="InterPro" id="IPR009040">
    <property type="entry name" value="Ferritin-like_diiron"/>
</dbReference>
<keyword evidence="7 16" id="KW-0732">Signal</keyword>
<dbReference type="GO" id="GO:0008198">
    <property type="term" value="F:ferrous iron binding"/>
    <property type="evidence" value="ECO:0007669"/>
    <property type="project" value="TreeGrafter"/>
</dbReference>
<keyword evidence="9 14" id="KW-0408">Iron</keyword>
<feature type="signal peptide" evidence="16">
    <location>
        <begin position="1"/>
        <end position="18"/>
    </location>
</feature>
<keyword evidence="19" id="KW-1185">Reference proteome</keyword>
<evidence type="ECO:0000259" key="17">
    <source>
        <dbReference type="PROSITE" id="PS50905"/>
    </source>
</evidence>
<evidence type="ECO:0000256" key="14">
    <source>
        <dbReference type="PIRSR" id="PIRSR601519-1"/>
    </source>
</evidence>
<sequence length="213" mass="24018">MNSIIVAVFFCAIGFATCELQCAHKELDIPKEWVDMDGVCIKKVRSQIEEELKAAMQYMAMGAYFAQDTVNRPGFSEMFFKSASEERDHAIKLISYLLMRGELTTQVSSLIKRNLTPKTSSWANGVNALKDALKLETSVTKKIRELIKVCEGEGAASYNDYHLVDYLTGDFLEEQYHGQRDLAGKVSTLEKMTEKHGALGEWLFDKKLLNGEL</sequence>
<keyword evidence="8 15" id="KW-0560">Oxidoreductase</keyword>
<comment type="function">
    <text evidence="15">Stores iron in a soluble, non-toxic, readily available form. Important for iron homeostasis. Iron is taken up in the ferrous form and deposited as ferric hydroxides after oxidation.</text>
</comment>
<dbReference type="GO" id="GO:0008199">
    <property type="term" value="F:ferric iron binding"/>
    <property type="evidence" value="ECO:0007669"/>
    <property type="project" value="InterPro"/>
</dbReference>